<evidence type="ECO:0000313" key="7">
    <source>
        <dbReference type="Proteomes" id="UP001614394"/>
    </source>
</evidence>
<dbReference type="GO" id="GO:0008168">
    <property type="term" value="F:methyltransferase activity"/>
    <property type="evidence" value="ECO:0007669"/>
    <property type="project" value="UniProtKB-KW"/>
</dbReference>
<keyword evidence="2" id="KW-0808">Transferase</keyword>
<dbReference type="InterPro" id="IPR029063">
    <property type="entry name" value="SAM-dependent_MTases_sf"/>
</dbReference>
<evidence type="ECO:0000256" key="2">
    <source>
        <dbReference type="ARBA" id="ARBA00022679"/>
    </source>
</evidence>
<dbReference type="InterPro" id="IPR001077">
    <property type="entry name" value="COMT_C"/>
</dbReference>
<dbReference type="Gene3D" id="1.10.10.10">
    <property type="entry name" value="Winged helix-like DNA-binding domain superfamily/Winged helix DNA-binding domain"/>
    <property type="match status" value="1"/>
</dbReference>
<feature type="domain" description="O-methyltransferase C-terminal" evidence="4">
    <location>
        <begin position="102"/>
        <end position="321"/>
    </location>
</feature>
<dbReference type="Pfam" id="PF00891">
    <property type="entry name" value="Methyltransf_2"/>
    <property type="match status" value="1"/>
</dbReference>
<gene>
    <name evidence="6" type="ORF">ACIGXA_01990</name>
</gene>
<accession>A0ABW8C1G5</accession>
<protein>
    <submittedName>
        <fullName evidence="6">Methyltransferase</fullName>
    </submittedName>
</protein>
<dbReference type="EMBL" id="JBITYG010000001">
    <property type="protein sequence ID" value="MFI9099266.1"/>
    <property type="molecule type" value="Genomic_DNA"/>
</dbReference>
<keyword evidence="7" id="KW-1185">Reference proteome</keyword>
<dbReference type="InterPro" id="IPR036388">
    <property type="entry name" value="WH-like_DNA-bd_sf"/>
</dbReference>
<evidence type="ECO:0000259" key="4">
    <source>
        <dbReference type="Pfam" id="PF00891"/>
    </source>
</evidence>
<dbReference type="PANTHER" id="PTHR43712">
    <property type="entry name" value="PUTATIVE (AFU_ORTHOLOGUE AFUA_4G14580)-RELATED"/>
    <property type="match status" value="1"/>
</dbReference>
<dbReference type="Pfam" id="PF08100">
    <property type="entry name" value="Dimerisation"/>
    <property type="match status" value="1"/>
</dbReference>
<dbReference type="Gene3D" id="1.10.287.1350">
    <property type="match status" value="1"/>
</dbReference>
<keyword evidence="1 6" id="KW-0489">Methyltransferase</keyword>
<dbReference type="PROSITE" id="PS51683">
    <property type="entry name" value="SAM_OMT_II"/>
    <property type="match status" value="1"/>
</dbReference>
<dbReference type="SUPFAM" id="SSF53335">
    <property type="entry name" value="S-adenosyl-L-methionine-dependent methyltransferases"/>
    <property type="match status" value="1"/>
</dbReference>
<dbReference type="RefSeq" id="WP_164293344.1">
    <property type="nucleotide sequence ID" value="NZ_JBITYG010000001.1"/>
</dbReference>
<evidence type="ECO:0000256" key="3">
    <source>
        <dbReference type="ARBA" id="ARBA00022691"/>
    </source>
</evidence>
<dbReference type="SUPFAM" id="SSF46785">
    <property type="entry name" value="Winged helix' DNA-binding domain"/>
    <property type="match status" value="1"/>
</dbReference>
<proteinExistence type="predicted"/>
<evidence type="ECO:0000313" key="6">
    <source>
        <dbReference type="EMBL" id="MFI9099266.1"/>
    </source>
</evidence>
<evidence type="ECO:0000259" key="5">
    <source>
        <dbReference type="Pfam" id="PF08100"/>
    </source>
</evidence>
<comment type="caution">
    <text evidence="6">The sequence shown here is derived from an EMBL/GenBank/DDBJ whole genome shotgun (WGS) entry which is preliminary data.</text>
</comment>
<organism evidence="6 7">
    <name type="scientific">Streptomyces fildesensis</name>
    <dbReference type="NCBI Taxonomy" id="375757"/>
    <lineage>
        <taxon>Bacteria</taxon>
        <taxon>Bacillati</taxon>
        <taxon>Actinomycetota</taxon>
        <taxon>Actinomycetes</taxon>
        <taxon>Kitasatosporales</taxon>
        <taxon>Streptomycetaceae</taxon>
        <taxon>Streptomyces</taxon>
    </lineage>
</organism>
<dbReference type="Gene3D" id="3.40.50.150">
    <property type="entry name" value="Vaccinia Virus protein VP39"/>
    <property type="match status" value="1"/>
</dbReference>
<dbReference type="InterPro" id="IPR036390">
    <property type="entry name" value="WH_DNA-bd_sf"/>
</dbReference>
<evidence type="ECO:0000256" key="1">
    <source>
        <dbReference type="ARBA" id="ARBA00022603"/>
    </source>
</evidence>
<name>A0ABW8C1G5_9ACTN</name>
<dbReference type="InterPro" id="IPR016461">
    <property type="entry name" value="COMT-like"/>
</dbReference>
<dbReference type="GO" id="GO:0032259">
    <property type="term" value="P:methylation"/>
    <property type="evidence" value="ECO:0007669"/>
    <property type="project" value="UniProtKB-KW"/>
</dbReference>
<dbReference type="Proteomes" id="UP001614394">
    <property type="component" value="Unassembled WGS sequence"/>
</dbReference>
<feature type="domain" description="O-methyltransferase dimerisation" evidence="5">
    <location>
        <begin position="5"/>
        <end position="77"/>
    </location>
</feature>
<dbReference type="PIRSF" id="PIRSF005739">
    <property type="entry name" value="O-mtase"/>
    <property type="match status" value="1"/>
</dbReference>
<reference evidence="6 7" key="1">
    <citation type="submission" date="2024-10" db="EMBL/GenBank/DDBJ databases">
        <title>The Natural Products Discovery Center: Release of the First 8490 Sequenced Strains for Exploring Actinobacteria Biosynthetic Diversity.</title>
        <authorList>
            <person name="Kalkreuter E."/>
            <person name="Kautsar S.A."/>
            <person name="Yang D."/>
            <person name="Bader C.D."/>
            <person name="Teijaro C.N."/>
            <person name="Fluegel L."/>
            <person name="Davis C.M."/>
            <person name="Simpson J.R."/>
            <person name="Lauterbach L."/>
            <person name="Steele A.D."/>
            <person name="Gui C."/>
            <person name="Meng S."/>
            <person name="Li G."/>
            <person name="Viehrig K."/>
            <person name="Ye F."/>
            <person name="Su P."/>
            <person name="Kiefer A.F."/>
            <person name="Nichols A."/>
            <person name="Cepeda A.J."/>
            <person name="Yan W."/>
            <person name="Fan B."/>
            <person name="Jiang Y."/>
            <person name="Adhikari A."/>
            <person name="Zheng C.-J."/>
            <person name="Schuster L."/>
            <person name="Cowan T.M."/>
            <person name="Smanski M.J."/>
            <person name="Chevrette M.G."/>
            <person name="De Carvalho L.P.S."/>
            <person name="Shen B."/>
        </authorList>
    </citation>
    <scope>NUCLEOTIDE SEQUENCE [LARGE SCALE GENOMIC DNA]</scope>
    <source>
        <strain evidence="6 7">NPDC053399</strain>
    </source>
</reference>
<dbReference type="CDD" id="cd02440">
    <property type="entry name" value="AdoMet_MTases"/>
    <property type="match status" value="1"/>
</dbReference>
<dbReference type="InterPro" id="IPR012967">
    <property type="entry name" value="COMT_dimerisation"/>
</dbReference>
<sequence length="342" mass="37530">MSLLQLAGMGWISRSLSVAARLGIADHLADGPKSPAELAQLTDSDPDGVLYLLRVLGIVGVFKENEDGTFEHTETSQPLRDDHPQSMRYWCVLGGEMYYDVWRDLLTTVKTGKPASQSEYGGSIYAYMDQDTDAGEIYDKAMADITRPAAAELARDFDFSWIRKVVDIGGGTGHLLKGILGAHPDVEGVVADRADVAERGTKELAATGNEDLIRRLTFVESDFFAEVPAGGDAYFLKNVLHNWSPDSSVKILETVRKAMVRTVEDSEGLAAEPVLFVIEPLLGHDNASAIRSLFQMVVCEEGTRIRSEPDMRKQAEGAGFEIRSIKHLSTEHSVVEMILARD</sequence>
<keyword evidence="3" id="KW-0949">S-adenosyl-L-methionine</keyword>
<dbReference type="PANTHER" id="PTHR43712:SF2">
    <property type="entry name" value="O-METHYLTRANSFERASE CICE"/>
    <property type="match status" value="1"/>
</dbReference>